<dbReference type="AlphaFoldDB" id="A0A5E4RBD5"/>
<sequence>MENALRANPQDVREQYEHQIKDLQEAYGEAMLELRARKKLQSLLGEDEK</sequence>
<evidence type="ECO:0000313" key="1">
    <source>
        <dbReference type="EMBL" id="VVD60103.1"/>
    </source>
</evidence>
<organism evidence="1 2">
    <name type="scientific">Pandoraea communis</name>
    <dbReference type="NCBI Taxonomy" id="2508297"/>
    <lineage>
        <taxon>Bacteria</taxon>
        <taxon>Pseudomonadati</taxon>
        <taxon>Pseudomonadota</taxon>
        <taxon>Betaproteobacteria</taxon>
        <taxon>Burkholderiales</taxon>
        <taxon>Burkholderiaceae</taxon>
        <taxon>Pandoraea</taxon>
    </lineage>
</organism>
<dbReference type="Proteomes" id="UP000337189">
    <property type="component" value="Unassembled WGS sequence"/>
</dbReference>
<gene>
    <name evidence="1" type="ORF">PCO31110_00054</name>
</gene>
<dbReference type="EMBL" id="CABPSJ010000001">
    <property type="protein sequence ID" value="VVD60103.1"/>
    <property type="molecule type" value="Genomic_DNA"/>
</dbReference>
<protein>
    <submittedName>
        <fullName evidence="1">Transposase</fullName>
    </submittedName>
</protein>
<proteinExistence type="predicted"/>
<reference evidence="1 2" key="1">
    <citation type="submission" date="2019-08" db="EMBL/GenBank/DDBJ databases">
        <authorList>
            <person name="Peeters C."/>
        </authorList>
    </citation>
    <scope>NUCLEOTIDE SEQUENCE [LARGE SCALE GENOMIC DNA]</scope>
    <source>
        <strain evidence="1 2">LMG 31110</strain>
    </source>
</reference>
<name>A0A5E4RBD5_9BURK</name>
<accession>A0A5E4RBD5</accession>
<evidence type="ECO:0000313" key="2">
    <source>
        <dbReference type="Proteomes" id="UP000337189"/>
    </source>
</evidence>